<evidence type="ECO:0000313" key="2">
    <source>
        <dbReference type="EMBL" id="CAG8537074.1"/>
    </source>
</evidence>
<name>A0ABM8W6C8_GIGMA</name>
<keyword evidence="3" id="KW-1185">Reference proteome</keyword>
<dbReference type="Proteomes" id="UP000789901">
    <property type="component" value="Unassembled WGS sequence"/>
</dbReference>
<evidence type="ECO:0000256" key="1">
    <source>
        <dbReference type="SAM" id="MobiDB-lite"/>
    </source>
</evidence>
<feature type="compositionally biased region" description="Basic and acidic residues" evidence="1">
    <location>
        <begin position="30"/>
        <end position="39"/>
    </location>
</feature>
<proteinExistence type="predicted"/>
<reference evidence="2 3" key="1">
    <citation type="submission" date="2021-06" db="EMBL/GenBank/DDBJ databases">
        <authorList>
            <person name="Kallberg Y."/>
            <person name="Tangrot J."/>
            <person name="Rosling A."/>
        </authorList>
    </citation>
    <scope>NUCLEOTIDE SEQUENCE [LARGE SCALE GENOMIC DNA]</scope>
    <source>
        <strain evidence="2 3">120-4 pot B 10/14</strain>
    </source>
</reference>
<dbReference type="EMBL" id="CAJVQB010001470">
    <property type="protein sequence ID" value="CAG8537074.1"/>
    <property type="molecule type" value="Genomic_DNA"/>
</dbReference>
<protein>
    <submittedName>
        <fullName evidence="2">3227_t:CDS:1</fullName>
    </submittedName>
</protein>
<sequence length="382" mass="42170">MSSDFGIPTPPASESFDGKDHFFNDNPLVSERDIEKDSSSHVLTAPPSVHDNADGSDEPSTPTSPDPVIQSGSRYLIHNSFLSAFIPQVAAAHQIKIPDSHPLSSCSTSVRSSSPCADSSNINEITKSPNRDDVESDPDSNSMNSMNFMNHMNPLNLDKLSGPSAFIIHRPVLLPDIIKSISQARRSKMRSRPVTRAKNKRESQELELLKLTGLDHIIDSPDNGGTIKNGDDLVTNSSRRTAAINNSQKFLPNYSTSQLSRLNQISTNGGEKQSIRSSTHNGSLPYYRNSNQRRTSMSKRKGDHSPSKCYPGSSLTLHMTHRRETGNKTKVCASCRTRSTPCWRPGWHNESSRPVKISLGDFKTVLRHLKKNHSTLIFSGLQ</sequence>
<gene>
    <name evidence="2" type="ORF">GMARGA_LOCUS3902</name>
</gene>
<feature type="compositionally biased region" description="Polar residues" evidence="1">
    <location>
        <begin position="115"/>
        <end position="128"/>
    </location>
</feature>
<organism evidence="2 3">
    <name type="scientific">Gigaspora margarita</name>
    <dbReference type="NCBI Taxonomy" id="4874"/>
    <lineage>
        <taxon>Eukaryota</taxon>
        <taxon>Fungi</taxon>
        <taxon>Fungi incertae sedis</taxon>
        <taxon>Mucoromycota</taxon>
        <taxon>Glomeromycotina</taxon>
        <taxon>Glomeromycetes</taxon>
        <taxon>Diversisporales</taxon>
        <taxon>Gigasporaceae</taxon>
        <taxon>Gigaspora</taxon>
    </lineage>
</organism>
<feature type="region of interest" description="Disordered" evidence="1">
    <location>
        <begin position="266"/>
        <end position="314"/>
    </location>
</feature>
<feature type="compositionally biased region" description="Polar residues" evidence="1">
    <location>
        <begin position="266"/>
        <end position="295"/>
    </location>
</feature>
<feature type="compositionally biased region" description="Low complexity" evidence="1">
    <location>
        <begin position="104"/>
        <end position="114"/>
    </location>
</feature>
<feature type="region of interest" description="Disordered" evidence="1">
    <location>
        <begin position="1"/>
        <end position="70"/>
    </location>
</feature>
<feature type="region of interest" description="Disordered" evidence="1">
    <location>
        <begin position="100"/>
        <end position="141"/>
    </location>
</feature>
<feature type="compositionally biased region" description="Low complexity" evidence="1">
    <location>
        <begin position="58"/>
        <end position="67"/>
    </location>
</feature>
<comment type="caution">
    <text evidence="2">The sequence shown here is derived from an EMBL/GenBank/DDBJ whole genome shotgun (WGS) entry which is preliminary data.</text>
</comment>
<accession>A0ABM8W6C8</accession>
<evidence type="ECO:0000313" key="3">
    <source>
        <dbReference type="Proteomes" id="UP000789901"/>
    </source>
</evidence>